<dbReference type="EMBL" id="SROY01000002">
    <property type="protein sequence ID" value="TLX22178.1"/>
    <property type="molecule type" value="Genomic_DNA"/>
</dbReference>
<keyword evidence="5" id="KW-0997">Cell inner membrane</keyword>
<evidence type="ECO:0000256" key="4">
    <source>
        <dbReference type="ARBA" id="ARBA00022475"/>
    </source>
</evidence>
<dbReference type="GO" id="GO:0031992">
    <property type="term" value="F:energy transducer activity"/>
    <property type="evidence" value="ECO:0007669"/>
    <property type="project" value="TreeGrafter"/>
</dbReference>
<evidence type="ECO:0000256" key="8">
    <source>
        <dbReference type="ARBA" id="ARBA00022989"/>
    </source>
</evidence>
<organism evidence="13 14">
    <name type="scientific">Thermomonas fusca</name>
    <dbReference type="NCBI Taxonomy" id="215690"/>
    <lineage>
        <taxon>Bacteria</taxon>
        <taxon>Pseudomonadati</taxon>
        <taxon>Pseudomonadota</taxon>
        <taxon>Gammaproteobacteria</taxon>
        <taxon>Lysobacterales</taxon>
        <taxon>Lysobacteraceae</taxon>
        <taxon>Thermomonas</taxon>
    </lineage>
</organism>
<evidence type="ECO:0000313" key="13">
    <source>
        <dbReference type="EMBL" id="TLX22178.1"/>
    </source>
</evidence>
<keyword evidence="6 11" id="KW-0812">Transmembrane</keyword>
<proteinExistence type="inferred from homology"/>
<dbReference type="GO" id="GO:0098797">
    <property type="term" value="C:plasma membrane protein complex"/>
    <property type="evidence" value="ECO:0007669"/>
    <property type="project" value="TreeGrafter"/>
</dbReference>
<dbReference type="InterPro" id="IPR006260">
    <property type="entry name" value="TonB/TolA_C"/>
</dbReference>
<dbReference type="RefSeq" id="WP_138348471.1">
    <property type="nucleotide sequence ID" value="NZ_SROY01000002.1"/>
</dbReference>
<evidence type="ECO:0000256" key="1">
    <source>
        <dbReference type="ARBA" id="ARBA00004383"/>
    </source>
</evidence>
<keyword evidence="4" id="KW-1003">Cell membrane</keyword>
<comment type="caution">
    <text evidence="13">The sequence shown here is derived from an EMBL/GenBank/DDBJ whole genome shotgun (WGS) entry which is preliminary data.</text>
</comment>
<dbReference type="PROSITE" id="PS52015">
    <property type="entry name" value="TONB_CTD"/>
    <property type="match status" value="1"/>
</dbReference>
<dbReference type="AlphaFoldDB" id="A0A5R9PHF3"/>
<evidence type="ECO:0000256" key="6">
    <source>
        <dbReference type="ARBA" id="ARBA00022692"/>
    </source>
</evidence>
<sequence>MSASDPQLPQRKPLLPPQLAIRLAIAFGVGLLLFLLVWLNSRRNYDFYKADGTEAAAGQSDALPVPLPPDLAGSDGGDGNASGLRTVGRDGVTDPAAVPASDQPRIIDAPVRPAPPPVAQAAPAPGDRAQPQPLSTPAPRYPREALRMGAGGTVRITVTVAADGSVERQELTDSSGNRHLDRAALETVRRWRFQPATRNGKPVAAEVSVPIVFNPDPN</sequence>
<dbReference type="NCBIfam" id="TIGR01352">
    <property type="entry name" value="tonB_Cterm"/>
    <property type="match status" value="1"/>
</dbReference>
<dbReference type="SUPFAM" id="SSF74653">
    <property type="entry name" value="TolA/TonB C-terminal domain"/>
    <property type="match status" value="1"/>
</dbReference>
<dbReference type="PANTHER" id="PTHR33446:SF2">
    <property type="entry name" value="PROTEIN TONB"/>
    <property type="match status" value="1"/>
</dbReference>
<keyword evidence="9 11" id="KW-0472">Membrane</keyword>
<evidence type="ECO:0000313" key="14">
    <source>
        <dbReference type="Proteomes" id="UP000308508"/>
    </source>
</evidence>
<dbReference type="InterPro" id="IPR037682">
    <property type="entry name" value="TonB_C"/>
</dbReference>
<evidence type="ECO:0000256" key="7">
    <source>
        <dbReference type="ARBA" id="ARBA00022927"/>
    </source>
</evidence>
<dbReference type="Proteomes" id="UP000308508">
    <property type="component" value="Unassembled WGS sequence"/>
</dbReference>
<gene>
    <name evidence="13" type="ORF">E5S66_06600</name>
</gene>
<evidence type="ECO:0000256" key="2">
    <source>
        <dbReference type="ARBA" id="ARBA00006555"/>
    </source>
</evidence>
<name>A0A5R9PHF3_9GAMM</name>
<feature type="region of interest" description="Disordered" evidence="10">
    <location>
        <begin position="56"/>
        <end position="140"/>
    </location>
</feature>
<evidence type="ECO:0000256" key="10">
    <source>
        <dbReference type="SAM" id="MobiDB-lite"/>
    </source>
</evidence>
<comment type="subcellular location">
    <subcellularLocation>
        <location evidence="1">Cell inner membrane</location>
        <topology evidence="1">Single-pass membrane protein</topology>
        <orientation evidence="1">Periplasmic side</orientation>
    </subcellularLocation>
</comment>
<keyword evidence="7" id="KW-0653">Protein transport</keyword>
<dbReference type="InterPro" id="IPR051045">
    <property type="entry name" value="TonB-dependent_transducer"/>
</dbReference>
<dbReference type="STRING" id="1123377.GCA_000423885_02515"/>
<dbReference type="GO" id="GO:0055085">
    <property type="term" value="P:transmembrane transport"/>
    <property type="evidence" value="ECO:0007669"/>
    <property type="project" value="InterPro"/>
</dbReference>
<dbReference type="Gene3D" id="3.30.1150.10">
    <property type="match status" value="1"/>
</dbReference>
<feature type="transmembrane region" description="Helical" evidence="11">
    <location>
        <begin position="20"/>
        <end position="39"/>
    </location>
</feature>
<evidence type="ECO:0000256" key="11">
    <source>
        <dbReference type="SAM" id="Phobius"/>
    </source>
</evidence>
<dbReference type="GO" id="GO:0015031">
    <property type="term" value="P:protein transport"/>
    <property type="evidence" value="ECO:0007669"/>
    <property type="project" value="UniProtKB-KW"/>
</dbReference>
<protein>
    <submittedName>
        <fullName evidence="13">Energy transducer TonB</fullName>
    </submittedName>
</protein>
<dbReference type="Pfam" id="PF03544">
    <property type="entry name" value="TonB_C"/>
    <property type="match status" value="1"/>
</dbReference>
<feature type="domain" description="TonB C-terminal" evidence="12">
    <location>
        <begin position="126"/>
        <end position="218"/>
    </location>
</feature>
<evidence type="ECO:0000259" key="12">
    <source>
        <dbReference type="PROSITE" id="PS52015"/>
    </source>
</evidence>
<comment type="similarity">
    <text evidence="2">Belongs to the TonB family.</text>
</comment>
<evidence type="ECO:0000256" key="9">
    <source>
        <dbReference type="ARBA" id="ARBA00023136"/>
    </source>
</evidence>
<reference evidence="13 14" key="1">
    <citation type="submission" date="2019-04" db="EMBL/GenBank/DDBJ databases">
        <authorList>
            <person name="Grouzdev D.S."/>
            <person name="Nazina T.N."/>
        </authorList>
    </citation>
    <scope>NUCLEOTIDE SEQUENCE [LARGE SCALE GENOMIC DNA]</scope>
    <source>
        <strain evidence="13 14">SHC 3-19</strain>
    </source>
</reference>
<keyword evidence="14" id="KW-1185">Reference proteome</keyword>
<evidence type="ECO:0000256" key="5">
    <source>
        <dbReference type="ARBA" id="ARBA00022519"/>
    </source>
</evidence>
<keyword evidence="3" id="KW-0813">Transport</keyword>
<accession>A0A5R9PHF3</accession>
<keyword evidence="8 11" id="KW-1133">Transmembrane helix</keyword>
<evidence type="ECO:0000256" key="3">
    <source>
        <dbReference type="ARBA" id="ARBA00022448"/>
    </source>
</evidence>
<dbReference type="PANTHER" id="PTHR33446">
    <property type="entry name" value="PROTEIN TONB-RELATED"/>
    <property type="match status" value="1"/>
</dbReference>